<dbReference type="InterPro" id="IPR036866">
    <property type="entry name" value="RibonucZ/Hydroxyglut_hydro"/>
</dbReference>
<name>A0A501XQR9_9SPHN</name>
<dbReference type="GO" id="GO:0008270">
    <property type="term" value="F:zinc ion binding"/>
    <property type="evidence" value="ECO:0007669"/>
    <property type="project" value="InterPro"/>
</dbReference>
<feature type="chain" id="PRO_5021261518" evidence="1">
    <location>
        <begin position="25"/>
        <end position="357"/>
    </location>
</feature>
<proteinExistence type="predicted"/>
<accession>A0A501XQR9</accession>
<dbReference type="Proteomes" id="UP000319897">
    <property type="component" value="Unassembled WGS sequence"/>
</dbReference>
<evidence type="ECO:0000259" key="2">
    <source>
        <dbReference type="Pfam" id="PF12706"/>
    </source>
</evidence>
<comment type="caution">
    <text evidence="3">The sequence shown here is derived from an EMBL/GenBank/DDBJ whole genome shotgun (WGS) entry which is preliminary data.</text>
</comment>
<dbReference type="Gene3D" id="3.60.15.10">
    <property type="entry name" value="Ribonuclease Z/Hydroxyacylglutathione hydrolase-like"/>
    <property type="match status" value="1"/>
</dbReference>
<dbReference type="AlphaFoldDB" id="A0A501XQR9"/>
<dbReference type="Pfam" id="PF12706">
    <property type="entry name" value="Lactamase_B_2"/>
    <property type="match status" value="1"/>
</dbReference>
<dbReference type="GO" id="GO:0070290">
    <property type="term" value="F:N-acylphosphatidylethanolamine-specific phospholipase D activity"/>
    <property type="evidence" value="ECO:0007669"/>
    <property type="project" value="InterPro"/>
</dbReference>
<dbReference type="SUPFAM" id="SSF56281">
    <property type="entry name" value="Metallo-hydrolase/oxidoreductase"/>
    <property type="match status" value="1"/>
</dbReference>
<dbReference type="PANTHER" id="PTHR15032">
    <property type="entry name" value="N-ACYL-PHOSPHATIDYLETHANOLAMINE-HYDROLYZING PHOSPHOLIPASE D"/>
    <property type="match status" value="1"/>
</dbReference>
<dbReference type="EMBL" id="VFSU01000016">
    <property type="protein sequence ID" value="TPE62900.1"/>
    <property type="molecule type" value="Genomic_DNA"/>
</dbReference>
<protein>
    <submittedName>
        <fullName evidence="3">MBL fold metallo-hydrolase</fullName>
    </submittedName>
</protein>
<keyword evidence="4" id="KW-1185">Reference proteome</keyword>
<feature type="domain" description="Metallo-beta-lactamase" evidence="2">
    <location>
        <begin position="109"/>
        <end position="305"/>
    </location>
</feature>
<dbReference type="PANTHER" id="PTHR15032:SF4">
    <property type="entry name" value="N-ACYL-PHOSPHATIDYLETHANOLAMINE-HYDROLYZING PHOSPHOLIPASE D"/>
    <property type="match status" value="1"/>
</dbReference>
<evidence type="ECO:0000256" key="1">
    <source>
        <dbReference type="SAM" id="SignalP"/>
    </source>
</evidence>
<sequence>MRWRNVLLTGLALLAVCGVALVHAADPGPPDIPVSDHFNGERFTMPDGRMVGDKPPGELLRWLWSRKPAPWPEHVPVTPAIPVARVEGEQIVATMVGHASVLLQTQGLNILTDPIWAERATPIFGIGPARATAPGIRFEDLPKIDLVLLSHGHWDHMDLPTLKRLWERDRALILTPLGHKRLLSGEGIEATELDWGGVARVGPLSVVAEPVEHWTSRWILDRNRALWAGWTILAPGGSIYFAGDSGYGDGNLFRAVRRHGPVRLALLPVGAYEPRWFMADQHMNPAEAVKAMADLDAAQALGLHWGTFQLTDEAREAPKLALAAELAKAGVAGPRFPALAAGEVLELPAVARACAGC</sequence>
<evidence type="ECO:0000313" key="3">
    <source>
        <dbReference type="EMBL" id="TPE62900.1"/>
    </source>
</evidence>
<dbReference type="GO" id="GO:0005737">
    <property type="term" value="C:cytoplasm"/>
    <property type="evidence" value="ECO:0007669"/>
    <property type="project" value="TreeGrafter"/>
</dbReference>
<reference evidence="3 4" key="1">
    <citation type="submission" date="2019-06" db="EMBL/GenBank/DDBJ databases">
        <authorList>
            <person name="Lee I."/>
            <person name="Jang G.I."/>
            <person name="Hwang C.Y."/>
        </authorList>
    </citation>
    <scope>NUCLEOTIDE SEQUENCE [LARGE SCALE GENOMIC DNA]</scope>
    <source>
        <strain evidence="3 4">PAMC 28131</strain>
    </source>
</reference>
<dbReference type="InterPro" id="IPR024884">
    <property type="entry name" value="NAPE-PLD"/>
</dbReference>
<keyword evidence="1" id="KW-0732">Signal</keyword>
<dbReference type="PIRSF" id="PIRSF038896">
    <property type="entry name" value="NAPE-PLD"/>
    <property type="match status" value="1"/>
</dbReference>
<feature type="signal peptide" evidence="1">
    <location>
        <begin position="1"/>
        <end position="24"/>
    </location>
</feature>
<keyword evidence="3" id="KW-0378">Hydrolase</keyword>
<dbReference type="InterPro" id="IPR001279">
    <property type="entry name" value="Metallo-B-lactamas"/>
</dbReference>
<evidence type="ECO:0000313" key="4">
    <source>
        <dbReference type="Proteomes" id="UP000319897"/>
    </source>
</evidence>
<dbReference type="OrthoDB" id="9805728at2"/>
<dbReference type="RefSeq" id="WP_140927339.1">
    <property type="nucleotide sequence ID" value="NZ_VFSU01000016.1"/>
</dbReference>
<gene>
    <name evidence="3" type="ORF">FJQ54_05120</name>
</gene>
<organism evidence="3 4">
    <name type="scientific">Sandaracinobacter neustonicus</name>
    <dbReference type="NCBI Taxonomy" id="1715348"/>
    <lineage>
        <taxon>Bacteria</taxon>
        <taxon>Pseudomonadati</taxon>
        <taxon>Pseudomonadota</taxon>
        <taxon>Alphaproteobacteria</taxon>
        <taxon>Sphingomonadales</taxon>
        <taxon>Sphingosinicellaceae</taxon>
        <taxon>Sandaracinobacter</taxon>
    </lineage>
</organism>